<keyword evidence="3 6" id="KW-0158">Chromosome</keyword>
<evidence type="ECO:0000256" key="5">
    <source>
        <dbReference type="ARBA" id="ARBA00023242"/>
    </source>
</evidence>
<dbReference type="Gene3D" id="1.10.10.10">
    <property type="entry name" value="Winged helix-like DNA-binding domain superfamily/Winged helix DNA-binding domain"/>
    <property type="match status" value="1"/>
</dbReference>
<name>A0ABD3SU69_9LAMI</name>
<comment type="subcellular location">
    <subcellularLocation>
        <location evidence="2">Chromosome</location>
    </subcellularLocation>
    <subcellularLocation>
        <location evidence="1 6">Nucleus</location>
    </subcellularLocation>
</comment>
<evidence type="ECO:0000259" key="8">
    <source>
        <dbReference type="PROSITE" id="PS51504"/>
    </source>
</evidence>
<dbReference type="InterPro" id="IPR005818">
    <property type="entry name" value="Histone_H1/H5_H15"/>
</dbReference>
<dbReference type="InterPro" id="IPR036390">
    <property type="entry name" value="WH_DNA-bd_sf"/>
</dbReference>
<accession>A0ABD3SU69</accession>
<dbReference type="GO" id="GO:0005694">
    <property type="term" value="C:chromosome"/>
    <property type="evidence" value="ECO:0007669"/>
    <property type="project" value="UniProtKB-SubCell"/>
</dbReference>
<dbReference type="AlphaFoldDB" id="A0ABD3SU69"/>
<dbReference type="PROSITE" id="PS51504">
    <property type="entry name" value="H15"/>
    <property type="match status" value="1"/>
</dbReference>
<evidence type="ECO:0000256" key="7">
    <source>
        <dbReference type="SAM" id="MobiDB-lite"/>
    </source>
</evidence>
<dbReference type="PRINTS" id="PR00624">
    <property type="entry name" value="HISTONEH5"/>
</dbReference>
<dbReference type="PANTHER" id="PTHR11467">
    <property type="entry name" value="HISTONE H1"/>
    <property type="match status" value="1"/>
</dbReference>
<dbReference type="InterPro" id="IPR036388">
    <property type="entry name" value="WH-like_DNA-bd_sf"/>
</dbReference>
<dbReference type="Proteomes" id="UP001634393">
    <property type="component" value="Unassembled WGS sequence"/>
</dbReference>
<evidence type="ECO:0000256" key="6">
    <source>
        <dbReference type="RuleBase" id="RU003894"/>
    </source>
</evidence>
<proteinExistence type="inferred from homology"/>
<dbReference type="GO" id="GO:0005634">
    <property type="term" value="C:nucleus"/>
    <property type="evidence" value="ECO:0007669"/>
    <property type="project" value="UniProtKB-SubCell"/>
</dbReference>
<evidence type="ECO:0000313" key="9">
    <source>
        <dbReference type="EMBL" id="KAL3827788.1"/>
    </source>
</evidence>
<keyword evidence="5 6" id="KW-0539">Nucleus</keyword>
<feature type="domain" description="H15" evidence="8">
    <location>
        <begin position="17"/>
        <end position="87"/>
    </location>
</feature>
<dbReference type="CDD" id="cd00073">
    <property type="entry name" value="H15"/>
    <property type="match status" value="1"/>
</dbReference>
<evidence type="ECO:0000256" key="3">
    <source>
        <dbReference type="ARBA" id="ARBA00022454"/>
    </source>
</evidence>
<evidence type="ECO:0000256" key="2">
    <source>
        <dbReference type="ARBA" id="ARBA00004286"/>
    </source>
</evidence>
<sequence>MATKKKNSTTKTKNSSPHPPYFQMIHEAITTMKDRTGSSQPAIAKYIEENYTKQLPPNFKKILSVQLKRFVKSEKLTKIRNSYKISSVEKTKKPSDPVKEKISQSLMKKASYKATVRKPNLKVAVAMKTVEKAKKTKRLSQIKTPA</sequence>
<comment type="caution">
    <text evidence="9">The sequence shown here is derived from an EMBL/GenBank/DDBJ whole genome shotgun (WGS) entry which is preliminary data.</text>
</comment>
<comment type="similarity">
    <text evidence="6">Belongs to the histone H1/H5 family.</text>
</comment>
<dbReference type="SMART" id="SM00526">
    <property type="entry name" value="H15"/>
    <property type="match status" value="1"/>
</dbReference>
<protein>
    <recommendedName>
        <fullName evidence="8">H15 domain-containing protein</fullName>
    </recommendedName>
</protein>
<evidence type="ECO:0000313" key="10">
    <source>
        <dbReference type="Proteomes" id="UP001634393"/>
    </source>
</evidence>
<reference evidence="9 10" key="1">
    <citation type="submission" date="2024-12" db="EMBL/GenBank/DDBJ databases">
        <title>The unique morphological basis and parallel evolutionary history of personate flowers in Penstemon.</title>
        <authorList>
            <person name="Depatie T.H."/>
            <person name="Wessinger C.A."/>
        </authorList>
    </citation>
    <scope>NUCLEOTIDE SEQUENCE [LARGE SCALE GENOMIC DNA]</scope>
    <source>
        <strain evidence="9">WTNN_2</strain>
        <tissue evidence="9">Leaf</tissue>
    </source>
</reference>
<feature type="region of interest" description="Disordered" evidence="7">
    <location>
        <begin position="1"/>
        <end position="21"/>
    </location>
</feature>
<organism evidence="9 10">
    <name type="scientific">Penstemon smallii</name>
    <dbReference type="NCBI Taxonomy" id="265156"/>
    <lineage>
        <taxon>Eukaryota</taxon>
        <taxon>Viridiplantae</taxon>
        <taxon>Streptophyta</taxon>
        <taxon>Embryophyta</taxon>
        <taxon>Tracheophyta</taxon>
        <taxon>Spermatophyta</taxon>
        <taxon>Magnoliopsida</taxon>
        <taxon>eudicotyledons</taxon>
        <taxon>Gunneridae</taxon>
        <taxon>Pentapetalae</taxon>
        <taxon>asterids</taxon>
        <taxon>lamiids</taxon>
        <taxon>Lamiales</taxon>
        <taxon>Plantaginaceae</taxon>
        <taxon>Cheloneae</taxon>
        <taxon>Penstemon</taxon>
    </lineage>
</organism>
<keyword evidence="4 6" id="KW-0238">DNA-binding</keyword>
<dbReference type="EMBL" id="JBJXBP010000005">
    <property type="protein sequence ID" value="KAL3827788.1"/>
    <property type="molecule type" value="Genomic_DNA"/>
</dbReference>
<dbReference type="SUPFAM" id="SSF46785">
    <property type="entry name" value="Winged helix' DNA-binding domain"/>
    <property type="match status" value="1"/>
</dbReference>
<dbReference type="InterPro" id="IPR005819">
    <property type="entry name" value="H1/H5"/>
</dbReference>
<dbReference type="GO" id="GO:0003677">
    <property type="term" value="F:DNA binding"/>
    <property type="evidence" value="ECO:0007669"/>
    <property type="project" value="UniProtKB-KW"/>
</dbReference>
<evidence type="ECO:0000256" key="1">
    <source>
        <dbReference type="ARBA" id="ARBA00004123"/>
    </source>
</evidence>
<dbReference type="Pfam" id="PF00538">
    <property type="entry name" value="Linker_histone"/>
    <property type="match status" value="1"/>
</dbReference>
<evidence type="ECO:0000256" key="4">
    <source>
        <dbReference type="ARBA" id="ARBA00023125"/>
    </source>
</evidence>
<gene>
    <name evidence="9" type="ORF">ACJIZ3_016590</name>
</gene>
<dbReference type="PANTHER" id="PTHR11467:SF130">
    <property type="entry name" value="HISTONE H1-LIKE ISOFORM X1"/>
    <property type="match status" value="1"/>
</dbReference>
<keyword evidence="10" id="KW-1185">Reference proteome</keyword>